<dbReference type="AlphaFoldDB" id="A0A5B0MJ84"/>
<organism evidence="2 5">
    <name type="scientific">Puccinia graminis f. sp. tritici</name>
    <dbReference type="NCBI Taxonomy" id="56615"/>
    <lineage>
        <taxon>Eukaryota</taxon>
        <taxon>Fungi</taxon>
        <taxon>Dikarya</taxon>
        <taxon>Basidiomycota</taxon>
        <taxon>Pucciniomycotina</taxon>
        <taxon>Pucciniomycetes</taxon>
        <taxon>Pucciniales</taxon>
        <taxon>Pucciniaceae</taxon>
        <taxon>Puccinia</taxon>
    </lineage>
</organism>
<sequence length="177" mass="19641">MHLFELAFGAESSEVTECLNLLKQEFQLVQDEQKRNTEKTPNPDLIVLDNAPVDQPTSLMARLAMCMKQKPAAQEDEIAAYLKANLNFKKGAIDRKATPLKWWKANQSTYPTLAIIARAYLGTPGSSCSVERLFSAASDVCSSRRGRLLPSTMSHCVSSLMWLREEVGLTGEFQEAG</sequence>
<evidence type="ECO:0000259" key="1">
    <source>
        <dbReference type="Pfam" id="PF05699"/>
    </source>
</evidence>
<evidence type="ECO:0000313" key="2">
    <source>
        <dbReference type="EMBL" id="KAA1075860.1"/>
    </source>
</evidence>
<feature type="domain" description="HAT C-terminal dimerisation" evidence="1">
    <location>
        <begin position="83"/>
        <end position="161"/>
    </location>
</feature>
<dbReference type="InterPro" id="IPR012337">
    <property type="entry name" value="RNaseH-like_sf"/>
</dbReference>
<keyword evidence="4" id="KW-1185">Reference proteome</keyword>
<name>A0A5B0MJ84_PUCGR</name>
<dbReference type="EMBL" id="VSWC01000092">
    <property type="protein sequence ID" value="KAA1091213.1"/>
    <property type="molecule type" value="Genomic_DNA"/>
</dbReference>
<proteinExistence type="predicted"/>
<dbReference type="GO" id="GO:0046983">
    <property type="term" value="F:protein dimerization activity"/>
    <property type="evidence" value="ECO:0007669"/>
    <property type="project" value="InterPro"/>
</dbReference>
<comment type="caution">
    <text evidence="2">The sequence shown here is derived from an EMBL/GenBank/DDBJ whole genome shotgun (WGS) entry which is preliminary data.</text>
</comment>
<dbReference type="Pfam" id="PF05699">
    <property type="entry name" value="Dimer_Tnp_hAT"/>
    <property type="match status" value="1"/>
</dbReference>
<dbReference type="PANTHER" id="PTHR47611:SF3">
    <property type="entry name" value="HAT C-TERMINAL DIMERISATION DOMAIN-CONTAINING PROTEIN"/>
    <property type="match status" value="1"/>
</dbReference>
<dbReference type="InterPro" id="IPR008906">
    <property type="entry name" value="HATC_C_dom"/>
</dbReference>
<accession>A0A5B0MJ84</accession>
<dbReference type="Proteomes" id="UP000324748">
    <property type="component" value="Unassembled WGS sequence"/>
</dbReference>
<dbReference type="Proteomes" id="UP000325313">
    <property type="component" value="Unassembled WGS sequence"/>
</dbReference>
<dbReference type="SUPFAM" id="SSF53098">
    <property type="entry name" value="Ribonuclease H-like"/>
    <property type="match status" value="1"/>
</dbReference>
<dbReference type="PANTHER" id="PTHR47611">
    <property type="entry name" value="HAT DIMERISATION DOMAIN, C-TERMINAL"/>
    <property type="match status" value="1"/>
</dbReference>
<evidence type="ECO:0000313" key="5">
    <source>
        <dbReference type="Proteomes" id="UP000325313"/>
    </source>
</evidence>
<gene>
    <name evidence="3" type="ORF">PGT21_028579</name>
    <name evidence="2" type="ORF">PGTUg99_023376</name>
</gene>
<evidence type="ECO:0000313" key="3">
    <source>
        <dbReference type="EMBL" id="KAA1091213.1"/>
    </source>
</evidence>
<evidence type="ECO:0000313" key="4">
    <source>
        <dbReference type="Proteomes" id="UP000324748"/>
    </source>
</evidence>
<reference evidence="4 5" key="1">
    <citation type="submission" date="2019-05" db="EMBL/GenBank/DDBJ databases">
        <title>Emergence of the Ug99 lineage of the wheat stem rust pathogen through somatic hybridization.</title>
        <authorList>
            <person name="Li F."/>
            <person name="Upadhyaya N.M."/>
            <person name="Sperschneider J."/>
            <person name="Matny O."/>
            <person name="Nguyen-Phuc H."/>
            <person name="Mago R."/>
            <person name="Raley C."/>
            <person name="Miller M.E."/>
            <person name="Silverstein K.A.T."/>
            <person name="Henningsen E."/>
            <person name="Hirsch C.D."/>
            <person name="Visser B."/>
            <person name="Pretorius Z.A."/>
            <person name="Steffenson B.J."/>
            <person name="Schwessinger B."/>
            <person name="Dodds P.N."/>
            <person name="Figueroa M."/>
        </authorList>
    </citation>
    <scope>NUCLEOTIDE SEQUENCE [LARGE SCALE GENOMIC DNA]</scope>
    <source>
        <strain evidence="3">21-0</strain>
        <strain evidence="2 5">Ug99</strain>
    </source>
</reference>
<dbReference type="OrthoDB" id="3264316at2759"/>
<protein>
    <recommendedName>
        <fullName evidence="1">HAT C-terminal dimerisation domain-containing protein</fullName>
    </recommendedName>
</protein>
<dbReference type="EMBL" id="VDEP01000471">
    <property type="protein sequence ID" value="KAA1075860.1"/>
    <property type="molecule type" value="Genomic_DNA"/>
</dbReference>